<dbReference type="SMART" id="SM00866">
    <property type="entry name" value="UTRA"/>
    <property type="match status" value="1"/>
</dbReference>
<accession>A0A4R4PDV6</accession>
<dbReference type="CDD" id="cd07377">
    <property type="entry name" value="WHTH_GntR"/>
    <property type="match status" value="1"/>
</dbReference>
<dbReference type="PROSITE" id="PS50949">
    <property type="entry name" value="HTH_GNTR"/>
    <property type="match status" value="1"/>
</dbReference>
<dbReference type="GO" id="GO:0003700">
    <property type="term" value="F:DNA-binding transcription factor activity"/>
    <property type="evidence" value="ECO:0007669"/>
    <property type="project" value="InterPro"/>
</dbReference>
<dbReference type="EMBL" id="SMJW01000009">
    <property type="protein sequence ID" value="TDC19487.1"/>
    <property type="molecule type" value="Genomic_DNA"/>
</dbReference>
<keyword evidence="1" id="KW-0805">Transcription regulation</keyword>
<dbReference type="PANTHER" id="PTHR44846">
    <property type="entry name" value="MANNOSYL-D-GLYCERATE TRANSPORT/METABOLISM SYSTEM REPRESSOR MNGR-RELATED"/>
    <property type="match status" value="1"/>
</dbReference>
<dbReference type="GO" id="GO:0003677">
    <property type="term" value="F:DNA binding"/>
    <property type="evidence" value="ECO:0007669"/>
    <property type="project" value="UniProtKB-KW"/>
</dbReference>
<dbReference type="Gene3D" id="3.40.1410.10">
    <property type="entry name" value="Chorismate lyase-like"/>
    <property type="match status" value="1"/>
</dbReference>
<dbReference type="SUPFAM" id="SSF64288">
    <property type="entry name" value="Chorismate lyase-like"/>
    <property type="match status" value="1"/>
</dbReference>
<keyword evidence="3" id="KW-0804">Transcription</keyword>
<keyword evidence="6" id="KW-1185">Reference proteome</keyword>
<dbReference type="InterPro" id="IPR050679">
    <property type="entry name" value="Bact_HTH_transcr_reg"/>
</dbReference>
<dbReference type="InterPro" id="IPR028978">
    <property type="entry name" value="Chorismate_lyase_/UTRA_dom_sf"/>
</dbReference>
<dbReference type="AlphaFoldDB" id="A0A4R4PDV6"/>
<gene>
    <name evidence="5" type="ORF">E1284_03680</name>
</gene>
<proteinExistence type="predicted"/>
<organism evidence="5 6">
    <name type="scientific">Actinomadura bangladeshensis</name>
    <dbReference type="NCBI Taxonomy" id="453573"/>
    <lineage>
        <taxon>Bacteria</taxon>
        <taxon>Bacillati</taxon>
        <taxon>Actinomycetota</taxon>
        <taxon>Actinomycetes</taxon>
        <taxon>Streptosporangiales</taxon>
        <taxon>Thermomonosporaceae</taxon>
        <taxon>Actinomadura</taxon>
    </lineage>
</organism>
<keyword evidence="2" id="KW-0238">DNA-binding</keyword>
<dbReference type="SMART" id="SM00345">
    <property type="entry name" value="HTH_GNTR"/>
    <property type="match status" value="1"/>
</dbReference>
<sequence>MARRTPKYVEIAQDLQAQIDSGRLAPGKRLPTEKELALKWQVSENTIKAAVNELRKRGRVETVPQKGSFVTEPDQPFVITLNHTDLGDENAPGRGYGGGEGRAFMAEAKRQKHEASSSKPDVKVQDAEELQMKALGIPPVPEAEDAARPQVVRRSQQRFVDGKPNSLQHSYFRLELAFKAQELLNSRDIEEGTVAYLKRCGHEQVGYEDEFDARPPTDDELKFFGLSKNSLAVIEHVRTAFDQDGKPFRLTVTVYKPGTNKIRFIAGEVPDEVWERGS</sequence>
<dbReference type="SUPFAM" id="SSF46785">
    <property type="entry name" value="Winged helix' DNA-binding domain"/>
    <property type="match status" value="1"/>
</dbReference>
<evidence type="ECO:0000256" key="2">
    <source>
        <dbReference type="ARBA" id="ARBA00023125"/>
    </source>
</evidence>
<reference evidence="5 6" key="1">
    <citation type="submission" date="2019-03" db="EMBL/GenBank/DDBJ databases">
        <title>Draft genome sequences of novel Actinobacteria.</title>
        <authorList>
            <person name="Sahin N."/>
            <person name="Ay H."/>
            <person name="Saygin H."/>
        </authorList>
    </citation>
    <scope>NUCLEOTIDE SEQUENCE [LARGE SCALE GENOMIC DNA]</scope>
    <source>
        <strain evidence="5 6">DSM 45347</strain>
    </source>
</reference>
<dbReference type="InterPro" id="IPR011663">
    <property type="entry name" value="UTRA"/>
</dbReference>
<dbReference type="InterPro" id="IPR036388">
    <property type="entry name" value="WH-like_DNA-bd_sf"/>
</dbReference>
<dbReference type="Pfam" id="PF07702">
    <property type="entry name" value="UTRA"/>
    <property type="match status" value="1"/>
</dbReference>
<dbReference type="GO" id="GO:0045892">
    <property type="term" value="P:negative regulation of DNA-templated transcription"/>
    <property type="evidence" value="ECO:0007669"/>
    <property type="project" value="TreeGrafter"/>
</dbReference>
<dbReference type="PANTHER" id="PTHR44846:SF17">
    <property type="entry name" value="GNTR-FAMILY TRANSCRIPTIONAL REGULATOR"/>
    <property type="match status" value="1"/>
</dbReference>
<evidence type="ECO:0000256" key="3">
    <source>
        <dbReference type="ARBA" id="ARBA00023163"/>
    </source>
</evidence>
<feature type="domain" description="HTH gntR-type" evidence="4">
    <location>
        <begin position="5"/>
        <end position="73"/>
    </location>
</feature>
<dbReference type="InterPro" id="IPR036390">
    <property type="entry name" value="WH_DNA-bd_sf"/>
</dbReference>
<dbReference type="RefSeq" id="WP_131937015.1">
    <property type="nucleotide sequence ID" value="NZ_BAAAMX010000023.1"/>
</dbReference>
<evidence type="ECO:0000313" key="5">
    <source>
        <dbReference type="EMBL" id="TDC19487.1"/>
    </source>
</evidence>
<evidence type="ECO:0000259" key="4">
    <source>
        <dbReference type="PROSITE" id="PS50949"/>
    </source>
</evidence>
<dbReference type="OrthoDB" id="3214900at2"/>
<dbReference type="InterPro" id="IPR000524">
    <property type="entry name" value="Tscrpt_reg_HTH_GntR"/>
</dbReference>
<protein>
    <submittedName>
        <fullName evidence="5">GntR family transcriptional regulator</fullName>
    </submittedName>
</protein>
<comment type="caution">
    <text evidence="5">The sequence shown here is derived from an EMBL/GenBank/DDBJ whole genome shotgun (WGS) entry which is preliminary data.</text>
</comment>
<name>A0A4R4PDV6_9ACTN</name>
<evidence type="ECO:0000313" key="6">
    <source>
        <dbReference type="Proteomes" id="UP000295431"/>
    </source>
</evidence>
<evidence type="ECO:0000256" key="1">
    <source>
        <dbReference type="ARBA" id="ARBA00023015"/>
    </source>
</evidence>
<dbReference type="Proteomes" id="UP000295431">
    <property type="component" value="Unassembled WGS sequence"/>
</dbReference>
<dbReference type="Pfam" id="PF00392">
    <property type="entry name" value="GntR"/>
    <property type="match status" value="1"/>
</dbReference>
<dbReference type="Gene3D" id="1.10.10.10">
    <property type="entry name" value="Winged helix-like DNA-binding domain superfamily/Winged helix DNA-binding domain"/>
    <property type="match status" value="1"/>
</dbReference>